<organism evidence="2 3">
    <name type="scientific">Cryptosporangium minutisporangium</name>
    <dbReference type="NCBI Taxonomy" id="113569"/>
    <lineage>
        <taxon>Bacteria</taxon>
        <taxon>Bacillati</taxon>
        <taxon>Actinomycetota</taxon>
        <taxon>Actinomycetes</taxon>
        <taxon>Cryptosporangiales</taxon>
        <taxon>Cryptosporangiaceae</taxon>
        <taxon>Cryptosporangium</taxon>
    </lineage>
</organism>
<protein>
    <submittedName>
        <fullName evidence="2">Phosphotransferase</fullName>
    </submittedName>
</protein>
<name>A0ABP6SQY6_9ACTN</name>
<proteinExistence type="predicted"/>
<dbReference type="SMART" id="SM00587">
    <property type="entry name" value="CHK"/>
    <property type="match status" value="1"/>
</dbReference>
<dbReference type="SUPFAM" id="SSF56112">
    <property type="entry name" value="Protein kinase-like (PK-like)"/>
    <property type="match status" value="1"/>
</dbReference>
<dbReference type="InterPro" id="IPR002575">
    <property type="entry name" value="Aminoglycoside_PTrfase"/>
</dbReference>
<dbReference type="Gene3D" id="3.90.1200.10">
    <property type="match status" value="1"/>
</dbReference>
<dbReference type="InterPro" id="IPR011009">
    <property type="entry name" value="Kinase-like_dom_sf"/>
</dbReference>
<gene>
    <name evidence="2" type="ORF">GCM10020369_05050</name>
</gene>
<sequence>MSTPPLPLPVEDDPTLVADDPADLTPEWLSRVLRLGSDLDVRVRDARAQRIGTGQIGASYRVVLEGSGEAPSSVVVKMATGTDRSMVSQGFAWEVGFYRQLAERVQARVPRCWYGAISPDHTRFTLVLEDLTPSVPGSQAAGCSPERARHAVVNLAGLHAPFWNSTFLAGGLQWLQPTDAEGAAFLGALHRDATDTFVKRFGADLPAADAETLRAAAELTEGWLRRHQTPFSLVHGDYRLDNLMFHPDRPEVAALDWQTISVGHPGRDVAYFLANSLSADDRRATENELVAAYHAELVRLGVRGYSLEDCLAGYRTGVLHAPLITVLGCVYATAERSPAADAMFLSMTARACQAIRDLGTLDAAAA</sequence>
<dbReference type="EMBL" id="BAAAYN010000003">
    <property type="protein sequence ID" value="GAA3382588.1"/>
    <property type="molecule type" value="Genomic_DNA"/>
</dbReference>
<reference evidence="3" key="1">
    <citation type="journal article" date="2019" name="Int. J. Syst. Evol. Microbiol.">
        <title>The Global Catalogue of Microorganisms (GCM) 10K type strain sequencing project: providing services to taxonomists for standard genome sequencing and annotation.</title>
        <authorList>
            <consortium name="The Broad Institute Genomics Platform"/>
            <consortium name="The Broad Institute Genome Sequencing Center for Infectious Disease"/>
            <person name="Wu L."/>
            <person name="Ma J."/>
        </authorList>
    </citation>
    <scope>NUCLEOTIDE SEQUENCE [LARGE SCALE GENOMIC DNA]</scope>
    <source>
        <strain evidence="3">JCM 9458</strain>
    </source>
</reference>
<dbReference type="PANTHER" id="PTHR11012">
    <property type="entry name" value="PROTEIN KINASE-LIKE DOMAIN-CONTAINING"/>
    <property type="match status" value="1"/>
</dbReference>
<dbReference type="Pfam" id="PF01636">
    <property type="entry name" value="APH"/>
    <property type="match status" value="1"/>
</dbReference>
<evidence type="ECO:0000259" key="1">
    <source>
        <dbReference type="SMART" id="SM00587"/>
    </source>
</evidence>
<dbReference type="PANTHER" id="PTHR11012:SF30">
    <property type="entry name" value="PROTEIN KINASE-LIKE DOMAIN-CONTAINING"/>
    <property type="match status" value="1"/>
</dbReference>
<dbReference type="Proteomes" id="UP001501676">
    <property type="component" value="Unassembled WGS sequence"/>
</dbReference>
<accession>A0ABP6SQY6</accession>
<evidence type="ECO:0000313" key="2">
    <source>
        <dbReference type="EMBL" id="GAA3382588.1"/>
    </source>
</evidence>
<dbReference type="InterPro" id="IPR015897">
    <property type="entry name" value="CHK_kinase-like"/>
</dbReference>
<comment type="caution">
    <text evidence="2">The sequence shown here is derived from an EMBL/GenBank/DDBJ whole genome shotgun (WGS) entry which is preliminary data.</text>
</comment>
<evidence type="ECO:0000313" key="3">
    <source>
        <dbReference type="Proteomes" id="UP001501676"/>
    </source>
</evidence>
<keyword evidence="3" id="KW-1185">Reference proteome</keyword>
<feature type="domain" description="CHK kinase-like" evidence="1">
    <location>
        <begin position="126"/>
        <end position="303"/>
    </location>
</feature>
<dbReference type="RefSeq" id="WP_345726293.1">
    <property type="nucleotide sequence ID" value="NZ_BAAAYN010000003.1"/>
</dbReference>